<evidence type="ECO:0000313" key="2">
    <source>
        <dbReference type="EMBL" id="CAD6267577.1"/>
    </source>
</evidence>
<name>A0A811RC57_9POAL</name>
<comment type="caution">
    <text evidence="2">The sequence shown here is derived from an EMBL/GenBank/DDBJ whole genome shotgun (WGS) entry which is preliminary data.</text>
</comment>
<evidence type="ECO:0000256" key="1">
    <source>
        <dbReference type="SAM" id="MobiDB-lite"/>
    </source>
</evidence>
<dbReference type="Proteomes" id="UP000604825">
    <property type="component" value="Unassembled WGS sequence"/>
</dbReference>
<organism evidence="2 3">
    <name type="scientific">Miscanthus lutarioriparius</name>
    <dbReference type="NCBI Taxonomy" id="422564"/>
    <lineage>
        <taxon>Eukaryota</taxon>
        <taxon>Viridiplantae</taxon>
        <taxon>Streptophyta</taxon>
        <taxon>Embryophyta</taxon>
        <taxon>Tracheophyta</taxon>
        <taxon>Spermatophyta</taxon>
        <taxon>Magnoliopsida</taxon>
        <taxon>Liliopsida</taxon>
        <taxon>Poales</taxon>
        <taxon>Poaceae</taxon>
        <taxon>PACMAD clade</taxon>
        <taxon>Panicoideae</taxon>
        <taxon>Andropogonodae</taxon>
        <taxon>Andropogoneae</taxon>
        <taxon>Saccharinae</taxon>
        <taxon>Miscanthus</taxon>
    </lineage>
</organism>
<accession>A0A811RC57</accession>
<protein>
    <submittedName>
        <fullName evidence="2">Uncharacterized protein</fullName>
    </submittedName>
</protein>
<feature type="compositionally biased region" description="Basic and acidic residues" evidence="1">
    <location>
        <begin position="1"/>
        <end position="10"/>
    </location>
</feature>
<feature type="compositionally biased region" description="Polar residues" evidence="1">
    <location>
        <begin position="53"/>
        <end position="62"/>
    </location>
</feature>
<dbReference type="EMBL" id="CAJGYO010000014">
    <property type="protein sequence ID" value="CAD6267577.1"/>
    <property type="molecule type" value="Genomic_DNA"/>
</dbReference>
<dbReference type="AlphaFoldDB" id="A0A811RC57"/>
<feature type="compositionally biased region" description="Low complexity" evidence="1">
    <location>
        <begin position="202"/>
        <end position="213"/>
    </location>
</feature>
<sequence length="230" mass="23822">MAGDERRGGGEARSAPAAGGGDLLVRRDARRRHRQAARPSSTHRARDVGEEVSSLSCSSTADSFLAQIPGESASRTGGPHGSQAGQIQGRAVEGYGGLGDGNEQPTSWPRGAAPVWRAAAPRVEGAPRGGWQRLGWRAPRARRRKPPREELAGGSSRSHGGELAGGSSRNPSQQRRDERAPECGGGRMSHAGGRGREGGGAAPPSAAAPLPGRETIYRPRLLVGTGRANG</sequence>
<gene>
    <name evidence="2" type="ORF">NCGR_LOCUS50882</name>
</gene>
<reference evidence="2" key="1">
    <citation type="submission" date="2020-10" db="EMBL/GenBank/DDBJ databases">
        <authorList>
            <person name="Han B."/>
            <person name="Lu T."/>
            <person name="Zhao Q."/>
            <person name="Huang X."/>
            <person name="Zhao Y."/>
        </authorList>
    </citation>
    <scope>NUCLEOTIDE SEQUENCE</scope>
</reference>
<proteinExistence type="predicted"/>
<evidence type="ECO:0000313" key="3">
    <source>
        <dbReference type="Proteomes" id="UP000604825"/>
    </source>
</evidence>
<keyword evidence="3" id="KW-1185">Reference proteome</keyword>
<feature type="region of interest" description="Disordered" evidence="1">
    <location>
        <begin position="1"/>
        <end position="230"/>
    </location>
</feature>
<feature type="compositionally biased region" description="Low complexity" evidence="1">
    <location>
        <begin position="108"/>
        <end position="123"/>
    </location>
</feature>